<accession>X0Y244</accession>
<reference evidence="1" key="1">
    <citation type="journal article" date="2014" name="Front. Microbiol.">
        <title>High frequency of phylogenetically diverse reductive dehalogenase-homologous genes in deep subseafloor sedimentary metagenomes.</title>
        <authorList>
            <person name="Kawai M."/>
            <person name="Futagami T."/>
            <person name="Toyoda A."/>
            <person name="Takaki Y."/>
            <person name="Nishi S."/>
            <person name="Hori S."/>
            <person name="Arai W."/>
            <person name="Tsubouchi T."/>
            <person name="Morono Y."/>
            <person name="Uchiyama I."/>
            <person name="Ito T."/>
            <person name="Fujiyama A."/>
            <person name="Inagaki F."/>
            <person name="Takami H."/>
        </authorList>
    </citation>
    <scope>NUCLEOTIDE SEQUENCE</scope>
    <source>
        <strain evidence="1">Expedition CK06-06</strain>
    </source>
</reference>
<protein>
    <submittedName>
        <fullName evidence="1">Uncharacterized protein</fullName>
    </submittedName>
</protein>
<dbReference type="EMBL" id="BARS01050606">
    <property type="protein sequence ID" value="GAG49914.1"/>
    <property type="molecule type" value="Genomic_DNA"/>
</dbReference>
<evidence type="ECO:0000313" key="1">
    <source>
        <dbReference type="EMBL" id="GAG49914.1"/>
    </source>
</evidence>
<comment type="caution">
    <text evidence="1">The sequence shown here is derived from an EMBL/GenBank/DDBJ whole genome shotgun (WGS) entry which is preliminary data.</text>
</comment>
<gene>
    <name evidence="1" type="ORF">S01H1_75513</name>
</gene>
<organism evidence="1">
    <name type="scientific">marine sediment metagenome</name>
    <dbReference type="NCBI Taxonomy" id="412755"/>
    <lineage>
        <taxon>unclassified sequences</taxon>
        <taxon>metagenomes</taxon>
        <taxon>ecological metagenomes</taxon>
    </lineage>
</organism>
<dbReference type="AlphaFoldDB" id="X0Y244"/>
<feature type="non-terminal residue" evidence="1">
    <location>
        <position position="81"/>
    </location>
</feature>
<name>X0Y244_9ZZZZ</name>
<sequence>MATCEAFAVEVEISGLPRHWIEEWQERLDSGSEKDLEIISKHLDSLGYFDHQISAEGLDSLYRITGNAGTRYCFGSIQIDG</sequence>
<proteinExistence type="predicted"/>